<dbReference type="EMBL" id="NHYD01002241">
    <property type="protein sequence ID" value="PPQ87614.1"/>
    <property type="molecule type" value="Genomic_DNA"/>
</dbReference>
<accession>A0A409XA76</accession>
<organism evidence="2 3">
    <name type="scientific">Psilocybe cyanescens</name>
    <dbReference type="NCBI Taxonomy" id="93625"/>
    <lineage>
        <taxon>Eukaryota</taxon>
        <taxon>Fungi</taxon>
        <taxon>Dikarya</taxon>
        <taxon>Basidiomycota</taxon>
        <taxon>Agaricomycotina</taxon>
        <taxon>Agaricomycetes</taxon>
        <taxon>Agaricomycetidae</taxon>
        <taxon>Agaricales</taxon>
        <taxon>Agaricineae</taxon>
        <taxon>Strophariaceae</taxon>
        <taxon>Psilocybe</taxon>
    </lineage>
</organism>
<dbReference type="InParanoid" id="A0A409XA76"/>
<name>A0A409XA76_PSICY</name>
<gene>
    <name evidence="2" type="ORF">CVT25_005799</name>
</gene>
<evidence type="ECO:0000313" key="2">
    <source>
        <dbReference type="EMBL" id="PPQ87614.1"/>
    </source>
</evidence>
<dbReference type="Proteomes" id="UP000283269">
    <property type="component" value="Unassembled WGS sequence"/>
</dbReference>
<dbReference type="AlphaFoldDB" id="A0A409XA76"/>
<keyword evidence="3" id="KW-1185">Reference proteome</keyword>
<reference evidence="2 3" key="1">
    <citation type="journal article" date="2018" name="Evol. Lett.">
        <title>Horizontal gene cluster transfer increased hallucinogenic mushroom diversity.</title>
        <authorList>
            <person name="Reynolds H.T."/>
            <person name="Vijayakumar V."/>
            <person name="Gluck-Thaler E."/>
            <person name="Korotkin H.B."/>
            <person name="Matheny P.B."/>
            <person name="Slot J.C."/>
        </authorList>
    </citation>
    <scope>NUCLEOTIDE SEQUENCE [LARGE SCALE GENOMIC DNA]</scope>
    <source>
        <strain evidence="2 3">2631</strain>
    </source>
</reference>
<feature type="transmembrane region" description="Helical" evidence="1">
    <location>
        <begin position="6"/>
        <end position="25"/>
    </location>
</feature>
<keyword evidence="1" id="KW-0812">Transmembrane</keyword>
<dbReference type="SUPFAM" id="SSF56112">
    <property type="entry name" value="Protein kinase-like (PK-like)"/>
    <property type="match status" value="1"/>
</dbReference>
<evidence type="ECO:0008006" key="4">
    <source>
        <dbReference type="Google" id="ProtNLM"/>
    </source>
</evidence>
<dbReference type="OrthoDB" id="3224178at2759"/>
<protein>
    <recommendedName>
        <fullName evidence="4">Protein kinase domain-containing protein</fullName>
    </recommendedName>
</protein>
<evidence type="ECO:0000313" key="3">
    <source>
        <dbReference type="Proteomes" id="UP000283269"/>
    </source>
</evidence>
<proteinExistence type="predicted"/>
<keyword evidence="1" id="KW-1133">Transmembrane helix</keyword>
<dbReference type="STRING" id="93625.A0A409XA76"/>
<keyword evidence="1" id="KW-0472">Membrane</keyword>
<dbReference type="InterPro" id="IPR011009">
    <property type="entry name" value="Kinase-like_dom_sf"/>
</dbReference>
<sequence>MLPEDGLIGFGLGATTAVLFSFLSYRAVRDSCRLKANLRRESLPCDLWAWKKLVMQEYLQSWEALDPLLRPNGLRLWDCNGGAYCPPDNDLTNPDNYVFLGNKAWLATPINNHVAFSAVSHPARSDDSRDFILRVMTVGGQGHNHLQIMRELSSLPDIFLNNNHVLPMVKEIVFQDITIGVFPGSCASCYTPFVKKDADLFLDNFMVEWFPESLTRPNGWPRPRVYLIDFETAVQFPEESLPSDRVINGYPLPENIYGRPKAPEMSDTAPYCPFRLDIWQFALLTDYYLDIGFVELDELWSDMLSSNPEERPTALEAMERLNDMLLEYRPGTTGYLHIETRTASTSLQASSFVADAIDHPKGAIYGNAL</sequence>
<comment type="caution">
    <text evidence="2">The sequence shown here is derived from an EMBL/GenBank/DDBJ whole genome shotgun (WGS) entry which is preliminary data.</text>
</comment>
<evidence type="ECO:0000256" key="1">
    <source>
        <dbReference type="SAM" id="Phobius"/>
    </source>
</evidence>